<evidence type="ECO:0000313" key="3">
    <source>
        <dbReference type="EMBL" id="MFG6429843.1"/>
    </source>
</evidence>
<dbReference type="Pfam" id="PF03781">
    <property type="entry name" value="FGE-sulfatase"/>
    <property type="match status" value="1"/>
</dbReference>
<dbReference type="Gene3D" id="3.90.1580.10">
    <property type="entry name" value="paralog of FGE (formylglycine-generating enzyme)"/>
    <property type="match status" value="1"/>
</dbReference>
<evidence type="ECO:0000259" key="1">
    <source>
        <dbReference type="Pfam" id="PF03781"/>
    </source>
</evidence>
<gene>
    <name evidence="3" type="ORF">ACG00Y_07985</name>
</gene>
<dbReference type="Proteomes" id="UP001606210">
    <property type="component" value="Unassembled WGS sequence"/>
</dbReference>
<evidence type="ECO:0000313" key="4">
    <source>
        <dbReference type="Proteomes" id="UP001606210"/>
    </source>
</evidence>
<organism evidence="3 4">
    <name type="scientific">Pelomonas parva</name>
    <dbReference type="NCBI Taxonomy" id="3299032"/>
    <lineage>
        <taxon>Bacteria</taxon>
        <taxon>Pseudomonadati</taxon>
        <taxon>Pseudomonadota</taxon>
        <taxon>Betaproteobacteria</taxon>
        <taxon>Burkholderiales</taxon>
        <taxon>Sphaerotilaceae</taxon>
        <taxon>Roseateles</taxon>
    </lineage>
</organism>
<proteinExistence type="predicted"/>
<feature type="domain" description="KAP NTPase" evidence="2">
    <location>
        <begin position="256"/>
        <end position="357"/>
    </location>
</feature>
<dbReference type="Pfam" id="PF07693">
    <property type="entry name" value="KAP_NTPase"/>
    <property type="match status" value="2"/>
</dbReference>
<feature type="domain" description="KAP NTPase" evidence="2">
    <location>
        <begin position="32"/>
        <end position="92"/>
    </location>
</feature>
<dbReference type="SUPFAM" id="SSF52540">
    <property type="entry name" value="P-loop containing nucleoside triphosphate hydrolases"/>
    <property type="match status" value="1"/>
</dbReference>
<name>A0ABW7EZP6_9BURK</name>
<feature type="domain" description="Sulfatase-modifying factor enzyme-like" evidence="1">
    <location>
        <begin position="760"/>
        <end position="968"/>
    </location>
</feature>
<comment type="caution">
    <text evidence="3">The sequence shown here is derived from an EMBL/GenBank/DDBJ whole genome shotgun (WGS) entry which is preliminary data.</text>
</comment>
<dbReference type="PANTHER" id="PTHR23150">
    <property type="entry name" value="SULFATASE MODIFYING FACTOR 1, 2"/>
    <property type="match status" value="1"/>
</dbReference>
<evidence type="ECO:0000259" key="2">
    <source>
        <dbReference type="Pfam" id="PF07693"/>
    </source>
</evidence>
<protein>
    <submittedName>
        <fullName evidence="3">P-loop NTPase fold protein</fullName>
    </submittedName>
</protein>
<dbReference type="InterPro" id="IPR016187">
    <property type="entry name" value="CTDL_fold"/>
</dbReference>
<keyword evidence="4" id="KW-1185">Reference proteome</keyword>
<dbReference type="InterPro" id="IPR027417">
    <property type="entry name" value="P-loop_NTPase"/>
</dbReference>
<sequence>MPAAPLSFGHAALAQRIVAELVASLQPGAGSSTEPALVVGVFGEWGAGKSRLLQTVADALQDRSKGEGEQALTVVVPFNAWRYEREEHLLVPLLRVAQQCLRKAIDDSLGTDIKRHEQLSDQLLLLGDLAQVVYQHGGRDLLQAALTAHGAAVKLPELKPADGKPNPGVWEVLASRRKLRANARRLDTPINQLQSLYYDFLENLKAVTGRNPSALSAHRQRLLRRGASGLTDFVYGLRAGWEWFLTGEVAAAPSVQVNLIFLVDDLDRCLPDKAVEVLEAIKLFLEVEGCAFVLALDEEVIERGIAHRYRDYSLQGKEGMTPITGAEYLEKLVHLPVRLPRPTGAAAREFMAGKWPAWFADPAGQPNDLAVLVAAITPGVPRKLYRMAALLALAESLGEGDARTPNRREWLAIVCALQLFAPALYRFLRLHGAQYLLTLATWRGDALFRDLAGLRQALQAQTRGVDSPVKLHHQLVLQRLPDLCEAVMHNRSGFDLLELLARVGGLHAKAELTVTALGALLVFTEIEVAPEPPATDVAPPSITPAAFEATLPEPKMDVPSAVVEPAPPTDAPQPARLENERALAEAVDSGELELVRVALSREGAALRNKVFPKTLWDLLRAGRLTAQLQDWIAREAPADATQFLLQELRPHLSQAAVYDLLMGFGRPVLQVLKRPPWAHDVRVGDGLTFLAPPLIGDDSLWLDSMQSHGAEQWHIPRGWACASRRLEDLTQGVGIAVGSDEQYGVYAKLQVGGFQQRLRWVPQGKLAMGSPNGHPEERQLRTVSLMRGFWIADTACTLDFWHQATGSASAGGDGRRPVTGVSAEMVEHWLAQLQQRLPGCEVRLPSEAEWEAACRAGTRTLYAFGDEANSLLVNAENDAVVPVASLPPNAWGLYEMHGNVAEICRDWLDANERTSEAWMNPEGLPGAATGLYAVRGGSFRSSFVQARSAAVARITRDERRDDVGFRFIVRAIQAPEAEPA</sequence>
<dbReference type="RefSeq" id="WP_394477636.1">
    <property type="nucleotide sequence ID" value="NZ_JBIGHV010000003.1"/>
</dbReference>
<dbReference type="InterPro" id="IPR042095">
    <property type="entry name" value="SUMF_sf"/>
</dbReference>
<dbReference type="InterPro" id="IPR051043">
    <property type="entry name" value="Sulfatase_Mod_Factor_Kinase"/>
</dbReference>
<dbReference type="EMBL" id="JBIGHV010000003">
    <property type="protein sequence ID" value="MFG6429843.1"/>
    <property type="molecule type" value="Genomic_DNA"/>
</dbReference>
<dbReference type="PANTHER" id="PTHR23150:SF19">
    <property type="entry name" value="FORMYLGLYCINE-GENERATING ENZYME"/>
    <property type="match status" value="1"/>
</dbReference>
<accession>A0ABW7EZP6</accession>
<dbReference type="SUPFAM" id="SSF56436">
    <property type="entry name" value="C-type lectin-like"/>
    <property type="match status" value="1"/>
</dbReference>
<reference evidence="3 4" key="1">
    <citation type="submission" date="2024-08" db="EMBL/GenBank/DDBJ databases">
        <authorList>
            <person name="Lu H."/>
        </authorList>
    </citation>
    <scope>NUCLEOTIDE SEQUENCE [LARGE SCALE GENOMIC DNA]</scope>
    <source>
        <strain evidence="3 4">LYH14W</strain>
    </source>
</reference>
<dbReference type="InterPro" id="IPR005532">
    <property type="entry name" value="SUMF_dom"/>
</dbReference>
<dbReference type="InterPro" id="IPR011646">
    <property type="entry name" value="KAP_P-loop"/>
</dbReference>